<dbReference type="InterPro" id="IPR007358">
    <property type="entry name" value="Nucleoid_associated_NdpA"/>
</dbReference>
<dbReference type="GO" id="GO:0003727">
    <property type="term" value="F:single-stranded RNA binding"/>
    <property type="evidence" value="ECO:0007669"/>
    <property type="project" value="TreeGrafter"/>
</dbReference>
<protein>
    <submittedName>
        <fullName evidence="4">37kDa nucleoid-associated protein</fullName>
    </submittedName>
</protein>
<dbReference type="GO" id="GO:0003690">
    <property type="term" value="F:double-stranded DNA binding"/>
    <property type="evidence" value="ECO:0007669"/>
    <property type="project" value="TreeGrafter"/>
</dbReference>
<evidence type="ECO:0000313" key="4">
    <source>
        <dbReference type="EMBL" id="ENO90500.1"/>
    </source>
</evidence>
<dbReference type="GO" id="GO:0005737">
    <property type="term" value="C:cytoplasm"/>
    <property type="evidence" value="ECO:0007669"/>
    <property type="project" value="UniProtKB-SubCell"/>
</dbReference>
<evidence type="ECO:0000256" key="2">
    <source>
        <dbReference type="ARBA" id="ARBA00009035"/>
    </source>
</evidence>
<gene>
    <name evidence="4" type="ORF">C666_01310</name>
</gene>
<keyword evidence="3" id="KW-0963">Cytoplasm</keyword>
<dbReference type="Pfam" id="PF04245">
    <property type="entry name" value="NA37"/>
    <property type="match status" value="1"/>
</dbReference>
<dbReference type="STRING" id="1123367.GCA_000621305_02424"/>
<keyword evidence="5" id="KW-1185">Reference proteome</keyword>
<evidence type="ECO:0000313" key="5">
    <source>
        <dbReference type="Proteomes" id="UP000013232"/>
    </source>
</evidence>
<evidence type="ECO:0000256" key="3">
    <source>
        <dbReference type="ARBA" id="ARBA00022490"/>
    </source>
</evidence>
<dbReference type="EMBL" id="AMXE01000002">
    <property type="protein sequence ID" value="ENO90500.1"/>
    <property type="molecule type" value="Genomic_DNA"/>
</dbReference>
<sequence length="335" mass="37089">MSSVEHTLRHLIVHRLRKASGAPAMLGLRAVACPLDDAGLRLVESLSRQYSNRSAKGFGCFEEDEERFPLPRWLREHLLGQSPDFVALSHQLAQRLQAVADEEEAEESGVIVVAQVQEPQADCLWVALIGEAEGSMVSGSLDVVDSLHLDLSSLQAAGRIDLSAWQRGDGRYLSFLRGRGKAGSYFKRFLGCSDVVVAVQETKKLVLALSQFADRQELEPARRDALLERAHAHLDALGENGEPVVFGELAQEVFPERPERLDAVLNAAETRLSSGFVPNRRAIRPLVRFSASGEQWKVEFDRSGLHSGAVHYDRETDSLVLSGLPDYLKQMLLEE</sequence>
<dbReference type="OrthoDB" id="7540719at2"/>
<reference evidence="4 5" key="1">
    <citation type="submission" date="2012-09" db="EMBL/GenBank/DDBJ databases">
        <title>Draft Genome Sequences of 6 Strains from Genus Thauera.</title>
        <authorList>
            <person name="Liu B."/>
            <person name="Shapleigh J.P."/>
            <person name="Frostegard A.H."/>
        </authorList>
    </citation>
    <scope>NUCLEOTIDE SEQUENCE [LARGE SCALE GENOMIC DNA]</scope>
    <source>
        <strain evidence="5">47Lol / DSM 12138</strain>
    </source>
</reference>
<dbReference type="PANTHER" id="PTHR38772:SF1">
    <property type="entry name" value="NUCLEOID-ASSOCIATED PROTEIN YEJK"/>
    <property type="match status" value="1"/>
</dbReference>
<dbReference type="PANTHER" id="PTHR38772">
    <property type="match status" value="1"/>
</dbReference>
<dbReference type="GO" id="GO:0043590">
    <property type="term" value="C:bacterial nucleoid"/>
    <property type="evidence" value="ECO:0007669"/>
    <property type="project" value="TreeGrafter"/>
</dbReference>
<comment type="subcellular location">
    <subcellularLocation>
        <location evidence="1">Cytoplasm</location>
    </subcellularLocation>
</comment>
<comment type="similarity">
    <text evidence="2">Belongs to the YejK family.</text>
</comment>
<proteinExistence type="inferred from homology"/>
<dbReference type="eggNOG" id="COG3081">
    <property type="taxonomic scope" value="Bacteria"/>
</dbReference>
<dbReference type="Proteomes" id="UP000013232">
    <property type="component" value="Unassembled WGS sequence"/>
</dbReference>
<comment type="caution">
    <text evidence="4">The sequence shown here is derived from an EMBL/GenBank/DDBJ whole genome shotgun (WGS) entry which is preliminary data.</text>
</comment>
<evidence type="ECO:0000256" key="1">
    <source>
        <dbReference type="ARBA" id="ARBA00004496"/>
    </source>
</evidence>
<dbReference type="AlphaFoldDB" id="N6YG69"/>
<dbReference type="RefSeq" id="WP_004332746.1">
    <property type="nucleotide sequence ID" value="NZ_AMXE01000002.1"/>
</dbReference>
<accession>N6YG69</accession>
<organism evidence="4 5">
    <name type="scientific">Thauera linaloolentis (strain DSM 12138 / JCM 21573 / CCUG 41526 / CIP 105981 / IAM 15112 / NBRC 102519 / 47Lol)</name>
    <dbReference type="NCBI Taxonomy" id="1123367"/>
    <lineage>
        <taxon>Bacteria</taxon>
        <taxon>Pseudomonadati</taxon>
        <taxon>Pseudomonadota</taxon>
        <taxon>Betaproteobacteria</taxon>
        <taxon>Rhodocyclales</taxon>
        <taxon>Zoogloeaceae</taxon>
        <taxon>Thauera</taxon>
    </lineage>
</organism>
<name>N6YG69_THAL4</name>